<keyword evidence="2" id="KW-0812">Transmembrane</keyword>
<reference evidence="3" key="1">
    <citation type="submission" date="2016-03" db="EMBL/GenBank/DDBJ databases">
        <authorList>
            <person name="Ploux O."/>
        </authorList>
    </citation>
    <scope>NUCLEOTIDE SEQUENCE</scope>
    <source>
        <strain evidence="3">UC1</strain>
    </source>
</reference>
<accession>A0A1Y5NX27</accession>
<feature type="transmembrane region" description="Helical" evidence="2">
    <location>
        <begin position="126"/>
        <end position="146"/>
    </location>
</feature>
<dbReference type="RefSeq" id="WP_295573849.1">
    <property type="nucleotide sequence ID" value="NZ_FLQR01000001.1"/>
</dbReference>
<keyword evidence="2" id="KW-0472">Membrane</keyword>
<name>A0A1Y5NX27_9MICO</name>
<sequence length="184" mass="19306">MSAVEASPRTAAEPMAFAREDFWRGAYAAWWMYLVALAVISLALGATAGGYLFAVVLYAGLFGAPVAFVATVVWSLPAYGLGRALRRVASPVVHVASFALLGGAVGASTMSIFLAVMGSGSIVDPMFAPFAFAPILTVPLAWWRAWRRSLRADRGRPSPAPADPDAAAEDAILDAEPPASDPPR</sequence>
<evidence type="ECO:0000313" key="3">
    <source>
        <dbReference type="EMBL" id="SBS71027.1"/>
    </source>
</evidence>
<dbReference type="AlphaFoldDB" id="A0A1Y5NX27"/>
<protein>
    <submittedName>
        <fullName evidence="3">Uncharacterized protein</fullName>
    </submittedName>
</protein>
<proteinExistence type="predicted"/>
<gene>
    <name evidence="3" type="ORF">MIPYR_10805</name>
</gene>
<organism evidence="3">
    <name type="scientific">uncultured Microbacterium sp</name>
    <dbReference type="NCBI Taxonomy" id="191216"/>
    <lineage>
        <taxon>Bacteria</taxon>
        <taxon>Bacillati</taxon>
        <taxon>Actinomycetota</taxon>
        <taxon>Actinomycetes</taxon>
        <taxon>Micrococcales</taxon>
        <taxon>Microbacteriaceae</taxon>
        <taxon>Microbacterium</taxon>
        <taxon>environmental samples</taxon>
    </lineage>
</organism>
<feature type="region of interest" description="Disordered" evidence="1">
    <location>
        <begin position="152"/>
        <end position="184"/>
    </location>
</feature>
<evidence type="ECO:0000256" key="2">
    <source>
        <dbReference type="SAM" id="Phobius"/>
    </source>
</evidence>
<feature type="transmembrane region" description="Helical" evidence="2">
    <location>
        <begin position="88"/>
        <end position="114"/>
    </location>
</feature>
<keyword evidence="2" id="KW-1133">Transmembrane helix</keyword>
<feature type="transmembrane region" description="Helical" evidence="2">
    <location>
        <begin position="25"/>
        <end position="45"/>
    </location>
</feature>
<dbReference type="EMBL" id="FLQR01000001">
    <property type="protein sequence ID" value="SBS71027.1"/>
    <property type="molecule type" value="Genomic_DNA"/>
</dbReference>
<evidence type="ECO:0000256" key="1">
    <source>
        <dbReference type="SAM" id="MobiDB-lite"/>
    </source>
</evidence>
<feature type="transmembrane region" description="Helical" evidence="2">
    <location>
        <begin position="51"/>
        <end position="76"/>
    </location>
</feature>